<dbReference type="EMBL" id="NCSJ02000170">
    <property type="protein sequence ID" value="RFU28249.1"/>
    <property type="molecule type" value="Genomic_DNA"/>
</dbReference>
<feature type="non-terminal residue" evidence="2">
    <location>
        <position position="1"/>
    </location>
</feature>
<evidence type="ECO:0000313" key="2">
    <source>
        <dbReference type="EMBL" id="RFU28249.1"/>
    </source>
</evidence>
<protein>
    <recommendedName>
        <fullName evidence="4">HNH nuclease domain-containing protein</fullName>
    </recommendedName>
</protein>
<evidence type="ECO:0000256" key="1">
    <source>
        <dbReference type="SAM" id="MobiDB-lite"/>
    </source>
</evidence>
<organism evidence="2 3">
    <name type="scientific">Scytalidium lignicola</name>
    <name type="common">Hyphomycete</name>
    <dbReference type="NCBI Taxonomy" id="5539"/>
    <lineage>
        <taxon>Eukaryota</taxon>
        <taxon>Fungi</taxon>
        <taxon>Dikarya</taxon>
        <taxon>Ascomycota</taxon>
        <taxon>Pezizomycotina</taxon>
        <taxon>Leotiomycetes</taxon>
        <taxon>Leotiomycetes incertae sedis</taxon>
        <taxon>Scytalidium</taxon>
    </lineage>
</organism>
<feature type="region of interest" description="Disordered" evidence="1">
    <location>
        <begin position="40"/>
        <end position="96"/>
    </location>
</feature>
<keyword evidence="3" id="KW-1185">Reference proteome</keyword>
<dbReference type="Proteomes" id="UP000258309">
    <property type="component" value="Unassembled WGS sequence"/>
</dbReference>
<evidence type="ECO:0008006" key="4">
    <source>
        <dbReference type="Google" id="ProtNLM"/>
    </source>
</evidence>
<name>A0A3E2H4E3_SCYLI</name>
<proteinExistence type="predicted"/>
<dbReference type="AlphaFoldDB" id="A0A3E2H4E3"/>
<sequence length="266" mass="29834">MNKQSMTPFIVIRGKWATFLICDIDELETIIEQSEAHPKNALAYRNRGPTPPWTPDKQPMPSENPASSPPPDTPSTSKPPRKMKRLQSATDNAKEGDSWACVITRNEKTIDGAHIHPHYLIRPQSPTLNWVPPALMENIKIPAMDSQGEYGGGLCKGNVLNLEDFKEITSRIIGSSAMPKVIQEQQGPSDKRQKTNAMKSSQYIILDDPTAESSATVSEKGKGKAVRWEDQLRAQHNKGKEKVIVNDERDREIGREFRALIRRAME</sequence>
<reference evidence="2 3" key="1">
    <citation type="submission" date="2018-05" db="EMBL/GenBank/DDBJ databases">
        <title>Draft genome sequence of Scytalidium lignicola DSM 105466, a ubiquitous saprotrophic fungus.</title>
        <authorList>
            <person name="Buettner E."/>
            <person name="Gebauer A.M."/>
            <person name="Hofrichter M."/>
            <person name="Liers C."/>
            <person name="Kellner H."/>
        </authorList>
    </citation>
    <scope>NUCLEOTIDE SEQUENCE [LARGE SCALE GENOMIC DNA]</scope>
    <source>
        <strain evidence="2 3">DSM 105466</strain>
    </source>
</reference>
<evidence type="ECO:0000313" key="3">
    <source>
        <dbReference type="Proteomes" id="UP000258309"/>
    </source>
</evidence>
<accession>A0A3E2H4E3</accession>
<comment type="caution">
    <text evidence="2">The sequence shown here is derived from an EMBL/GenBank/DDBJ whole genome shotgun (WGS) entry which is preliminary data.</text>
</comment>
<gene>
    <name evidence="2" type="ORF">B7463_g8092</name>
</gene>
<feature type="non-terminal residue" evidence="2">
    <location>
        <position position="266"/>
    </location>
</feature>